<name>A0A0G4FJH9_9ALVE</name>
<dbReference type="AlphaFoldDB" id="A0A0G4FJH9"/>
<organism evidence="1">
    <name type="scientific">Chromera velia CCMP2878</name>
    <dbReference type="NCBI Taxonomy" id="1169474"/>
    <lineage>
        <taxon>Eukaryota</taxon>
        <taxon>Sar</taxon>
        <taxon>Alveolata</taxon>
        <taxon>Colpodellida</taxon>
        <taxon>Chromeraceae</taxon>
        <taxon>Chromera</taxon>
    </lineage>
</organism>
<reference evidence="1" key="1">
    <citation type="submission" date="2014-11" db="EMBL/GenBank/DDBJ databases">
        <authorList>
            <person name="Otto D Thomas"/>
            <person name="Naeem Raeece"/>
        </authorList>
    </citation>
    <scope>NUCLEOTIDE SEQUENCE</scope>
</reference>
<proteinExistence type="predicted"/>
<accession>A0A0G4FJH9</accession>
<dbReference type="EMBL" id="CDMZ01000412">
    <property type="protein sequence ID" value="CEM13783.1"/>
    <property type="molecule type" value="Genomic_DNA"/>
</dbReference>
<dbReference type="VEuPathDB" id="CryptoDB:Cvel_17306"/>
<evidence type="ECO:0000313" key="1">
    <source>
        <dbReference type="EMBL" id="CEM13783.1"/>
    </source>
</evidence>
<protein>
    <submittedName>
        <fullName evidence="1">Uncharacterized protein</fullName>
    </submittedName>
</protein>
<sequence length="204" mass="22227">MNTNRCPTTLCTHRTPSTVDANLRSPTLFACPSSATVFADPFPAALFAIVLLSSVRTAPFEAVAFGICDVPLPKGADFLSGCSTQTGVEERDRRVEKDLNCLKVPTATEFFSARSRVSVMASDWWGTAPARRWGKLEPPQEKTEEGAVWADLFGGRRANGRGVLLCSTILSAFCEGKSKGGGLPTNLLPFRRFSPDHIGWRFEK</sequence>
<gene>
    <name evidence="1" type="ORF">Cvel_17306</name>
</gene>